<evidence type="ECO:0000313" key="2">
    <source>
        <dbReference type="EMBL" id="KAF9475731.1"/>
    </source>
</evidence>
<keyword evidence="3" id="KW-1185">Reference proteome</keyword>
<reference evidence="2" key="1">
    <citation type="submission" date="2020-11" db="EMBL/GenBank/DDBJ databases">
        <authorList>
            <consortium name="DOE Joint Genome Institute"/>
            <person name="Ahrendt S."/>
            <person name="Riley R."/>
            <person name="Andreopoulos W."/>
            <person name="Labutti K."/>
            <person name="Pangilinan J."/>
            <person name="Ruiz-Duenas F.J."/>
            <person name="Barrasa J.M."/>
            <person name="Sanchez-Garcia M."/>
            <person name="Camarero S."/>
            <person name="Miyauchi S."/>
            <person name="Serrano A."/>
            <person name="Linde D."/>
            <person name="Babiker R."/>
            <person name="Drula E."/>
            <person name="Ayuso-Fernandez I."/>
            <person name="Pacheco R."/>
            <person name="Padilla G."/>
            <person name="Ferreira P."/>
            <person name="Barriuso J."/>
            <person name="Kellner H."/>
            <person name="Castanera R."/>
            <person name="Alfaro M."/>
            <person name="Ramirez L."/>
            <person name="Pisabarro A.G."/>
            <person name="Kuo A."/>
            <person name="Tritt A."/>
            <person name="Lipzen A."/>
            <person name="He G."/>
            <person name="Yan M."/>
            <person name="Ng V."/>
            <person name="Cullen D."/>
            <person name="Martin F."/>
            <person name="Rosso M.-N."/>
            <person name="Henrissat B."/>
            <person name="Hibbett D."/>
            <person name="Martinez A.T."/>
            <person name="Grigoriev I.V."/>
        </authorList>
    </citation>
    <scope>NUCLEOTIDE SEQUENCE</scope>
    <source>
        <strain evidence="2">CIRM-BRFM 674</strain>
    </source>
</reference>
<sequence length="237" mass="27092">MVSPKSLVFRSTIFSAVHRTIKLYEQGDVPQSPRWIQTFIILAQITNTKTPVPSYEVVLLPAQSSFRFTLLHHRRLFEFRIQSHPSSSPYSLVLFPILRAVLLILIVFTHLSSIPSRHPSFLTSTTRLLSVATITFYQPYSSRDFVYLTPLLRLPTHLPIILSSYYSQSHPSASISTRPSQSFLQPPISSSSRHPHSPYLQHYVYHTLRRIGPPLYPTSILTLLDLDANSHYGDRPL</sequence>
<evidence type="ECO:0000313" key="3">
    <source>
        <dbReference type="Proteomes" id="UP000807469"/>
    </source>
</evidence>
<dbReference type="Proteomes" id="UP000807469">
    <property type="component" value="Unassembled WGS sequence"/>
</dbReference>
<comment type="caution">
    <text evidence="2">The sequence shown here is derived from an EMBL/GenBank/DDBJ whole genome shotgun (WGS) entry which is preliminary data.</text>
</comment>
<dbReference type="EMBL" id="MU155321">
    <property type="protein sequence ID" value="KAF9475731.1"/>
    <property type="molecule type" value="Genomic_DNA"/>
</dbReference>
<accession>A0A9P6CQE5</accession>
<name>A0A9P6CQE5_9AGAR</name>
<proteinExistence type="predicted"/>
<feature type="region of interest" description="Disordered" evidence="1">
    <location>
        <begin position="176"/>
        <end position="195"/>
    </location>
</feature>
<gene>
    <name evidence="2" type="ORF">BDN70DRAFT_935651</name>
</gene>
<evidence type="ECO:0000256" key="1">
    <source>
        <dbReference type="SAM" id="MobiDB-lite"/>
    </source>
</evidence>
<dbReference type="AlphaFoldDB" id="A0A9P6CQE5"/>
<organism evidence="2 3">
    <name type="scientific">Pholiota conissans</name>
    <dbReference type="NCBI Taxonomy" id="109636"/>
    <lineage>
        <taxon>Eukaryota</taxon>
        <taxon>Fungi</taxon>
        <taxon>Dikarya</taxon>
        <taxon>Basidiomycota</taxon>
        <taxon>Agaricomycotina</taxon>
        <taxon>Agaricomycetes</taxon>
        <taxon>Agaricomycetidae</taxon>
        <taxon>Agaricales</taxon>
        <taxon>Agaricineae</taxon>
        <taxon>Strophariaceae</taxon>
        <taxon>Pholiota</taxon>
    </lineage>
</organism>
<protein>
    <submittedName>
        <fullName evidence="2">Uncharacterized protein</fullName>
    </submittedName>
</protein>